<feature type="domain" description="HTH lysR-type" evidence="5">
    <location>
        <begin position="1"/>
        <end position="59"/>
    </location>
</feature>
<comment type="similarity">
    <text evidence="1">Belongs to the LysR transcriptional regulatory family.</text>
</comment>
<keyword evidence="3" id="KW-0238">DNA-binding</keyword>
<dbReference type="EMBL" id="FUFT01000001">
    <property type="protein sequence ID" value="SJL82168.1"/>
    <property type="molecule type" value="Genomic_DNA"/>
</dbReference>
<dbReference type="PROSITE" id="PS50931">
    <property type="entry name" value="HTH_LYSR"/>
    <property type="match status" value="1"/>
</dbReference>
<dbReference type="InterPro" id="IPR036390">
    <property type="entry name" value="WH_DNA-bd_sf"/>
</dbReference>
<reference evidence="6 7" key="1">
    <citation type="submission" date="2017-02" db="EMBL/GenBank/DDBJ databases">
        <authorList>
            <person name="Peterson S.W."/>
        </authorList>
    </citation>
    <scope>NUCLEOTIDE SEQUENCE [LARGE SCALE GENOMIC DNA]</scope>
    <source>
        <strain evidence="6 7">CECT 9027</strain>
    </source>
</reference>
<protein>
    <submittedName>
        <fullName evidence="6">Glycine cleavage system transcriptional activator</fullName>
    </submittedName>
</protein>
<evidence type="ECO:0000256" key="3">
    <source>
        <dbReference type="ARBA" id="ARBA00023125"/>
    </source>
</evidence>
<evidence type="ECO:0000313" key="6">
    <source>
        <dbReference type="EMBL" id="SJL82168.1"/>
    </source>
</evidence>
<keyword evidence="4" id="KW-0804">Transcription</keyword>
<proteinExistence type="inferred from homology"/>
<accession>A0A1R4AZT4</accession>
<dbReference type="OrthoDB" id="6787458at2"/>
<dbReference type="Proteomes" id="UP000189475">
    <property type="component" value="Unassembled WGS sequence"/>
</dbReference>
<dbReference type="PRINTS" id="PR00039">
    <property type="entry name" value="HTHLYSR"/>
</dbReference>
<dbReference type="PANTHER" id="PTHR30537">
    <property type="entry name" value="HTH-TYPE TRANSCRIPTIONAL REGULATOR"/>
    <property type="match status" value="1"/>
</dbReference>
<dbReference type="FunFam" id="3.40.190.10:FF:000017">
    <property type="entry name" value="Glycine cleavage system transcriptional activator"/>
    <property type="match status" value="1"/>
</dbReference>
<dbReference type="Pfam" id="PF00126">
    <property type="entry name" value="HTH_1"/>
    <property type="match status" value="1"/>
</dbReference>
<dbReference type="GO" id="GO:0003700">
    <property type="term" value="F:DNA-binding transcription factor activity"/>
    <property type="evidence" value="ECO:0007669"/>
    <property type="project" value="InterPro"/>
</dbReference>
<dbReference type="SUPFAM" id="SSF53850">
    <property type="entry name" value="Periplasmic binding protein-like II"/>
    <property type="match status" value="1"/>
</dbReference>
<dbReference type="InterPro" id="IPR005119">
    <property type="entry name" value="LysR_subst-bd"/>
</dbReference>
<dbReference type="Gene3D" id="1.10.10.10">
    <property type="entry name" value="Winged helix-like DNA-binding domain superfamily/Winged helix DNA-binding domain"/>
    <property type="match status" value="1"/>
</dbReference>
<dbReference type="PANTHER" id="PTHR30537:SF74">
    <property type="entry name" value="HTH-TYPE TRANSCRIPTIONAL REGULATOR TRPI"/>
    <property type="match status" value="1"/>
</dbReference>
<dbReference type="InterPro" id="IPR036388">
    <property type="entry name" value="WH-like_DNA-bd_sf"/>
</dbReference>
<dbReference type="STRING" id="1918946.VPAL9027_00079"/>
<evidence type="ECO:0000256" key="4">
    <source>
        <dbReference type="ARBA" id="ARBA00023163"/>
    </source>
</evidence>
<dbReference type="GO" id="GO:0043565">
    <property type="term" value="F:sequence-specific DNA binding"/>
    <property type="evidence" value="ECO:0007669"/>
    <property type="project" value="TreeGrafter"/>
</dbReference>
<dbReference type="InterPro" id="IPR058163">
    <property type="entry name" value="LysR-type_TF_proteobact-type"/>
</dbReference>
<name>A0A1R4AZT4_9VIBR</name>
<dbReference type="GO" id="GO:0006351">
    <property type="term" value="P:DNA-templated transcription"/>
    <property type="evidence" value="ECO:0007669"/>
    <property type="project" value="TreeGrafter"/>
</dbReference>
<gene>
    <name evidence="6" type="primary">gcvA_1</name>
    <name evidence="6" type="ORF">VPAL9027_00079</name>
</gene>
<sequence length="285" mass="32803">MRHLNAFYVFHITAQSVTYTEAAQTLHITHGAVSKQIKVLENYLGQALFYKQGRTMCLTYEGERLKEHTDVAFDSLERGIKQLIPKNNNHLNVSCEPTLTMRWLMPRLSEFYNISGIDVRLSTAGGPIDFKGEHNTLAIRRDDFDIPIHYQKHVLTKEWVGPVMSPQYWRRMKESLYSIILLHSESRREAWQAWSLENDMSLYNNAGQSFEHFYFCLQAAIDGMGAAMGSYPLVVDDLKSGRLVAPFGFIPSGHDYVLLSESEHLTSIELKFLQWLESHFAKIQP</sequence>
<organism evidence="6 7">
    <name type="scientific">Vibrio palustris</name>
    <dbReference type="NCBI Taxonomy" id="1918946"/>
    <lineage>
        <taxon>Bacteria</taxon>
        <taxon>Pseudomonadati</taxon>
        <taxon>Pseudomonadota</taxon>
        <taxon>Gammaproteobacteria</taxon>
        <taxon>Vibrionales</taxon>
        <taxon>Vibrionaceae</taxon>
        <taxon>Vibrio</taxon>
    </lineage>
</organism>
<dbReference type="SUPFAM" id="SSF46785">
    <property type="entry name" value="Winged helix' DNA-binding domain"/>
    <property type="match status" value="1"/>
</dbReference>
<keyword evidence="7" id="KW-1185">Reference proteome</keyword>
<evidence type="ECO:0000256" key="2">
    <source>
        <dbReference type="ARBA" id="ARBA00023015"/>
    </source>
</evidence>
<keyword evidence="2" id="KW-0805">Transcription regulation</keyword>
<dbReference type="Gene3D" id="3.40.190.10">
    <property type="entry name" value="Periplasmic binding protein-like II"/>
    <property type="match status" value="2"/>
</dbReference>
<dbReference type="Pfam" id="PF03466">
    <property type="entry name" value="LysR_substrate"/>
    <property type="match status" value="1"/>
</dbReference>
<dbReference type="AlphaFoldDB" id="A0A1R4AZT4"/>
<evidence type="ECO:0000313" key="7">
    <source>
        <dbReference type="Proteomes" id="UP000189475"/>
    </source>
</evidence>
<evidence type="ECO:0000259" key="5">
    <source>
        <dbReference type="PROSITE" id="PS50931"/>
    </source>
</evidence>
<evidence type="ECO:0000256" key="1">
    <source>
        <dbReference type="ARBA" id="ARBA00009437"/>
    </source>
</evidence>
<dbReference type="RefSeq" id="WP_077311877.1">
    <property type="nucleotide sequence ID" value="NZ_AP024887.1"/>
</dbReference>
<dbReference type="InterPro" id="IPR000847">
    <property type="entry name" value="LysR_HTH_N"/>
</dbReference>